<dbReference type="AlphaFoldDB" id="A0A6A0H7U9"/>
<dbReference type="PANTHER" id="PTHR42643:SF24">
    <property type="entry name" value="IONOTROPIC RECEPTOR 60A"/>
    <property type="match status" value="1"/>
</dbReference>
<evidence type="ECO:0000256" key="3">
    <source>
        <dbReference type="ARBA" id="ARBA00022692"/>
    </source>
</evidence>
<sequence length="167" mass="18637">SSRNRDIYERFSGADSLTPSPDDGVLKVLSSKSALIEATLSMEIRATKLGRERFHVGRQSFYPQAYGIACRKAAPYLPAINVLLSRMVEAGLISKWKSVEVKKVAQRSVGRSYEDTRAGVLTLNHLQGAFIVYVIGGICATIAIIVEVLWVKINRHFENKRTTMKYC</sequence>
<dbReference type="Gene3D" id="3.40.190.10">
    <property type="entry name" value="Periplasmic binding protein-like II"/>
    <property type="match status" value="2"/>
</dbReference>
<name>A0A6A0H7U9_HYAAZ</name>
<dbReference type="PANTHER" id="PTHR42643">
    <property type="entry name" value="IONOTROPIC RECEPTOR 20A-RELATED"/>
    <property type="match status" value="1"/>
</dbReference>
<dbReference type="SUPFAM" id="SSF53850">
    <property type="entry name" value="Periplasmic binding protein-like II"/>
    <property type="match status" value="1"/>
</dbReference>
<comment type="caution">
    <text evidence="9">The sequence shown here is derived from an EMBL/GenBank/DDBJ whole genome shotgun (WGS) entry which is preliminary data.</text>
</comment>
<keyword evidence="2" id="KW-1003">Cell membrane</keyword>
<evidence type="ECO:0000256" key="6">
    <source>
        <dbReference type="ARBA" id="ARBA00023170"/>
    </source>
</evidence>
<keyword evidence="6 9" id="KW-0675">Receptor</keyword>
<dbReference type="InterPro" id="IPR052192">
    <property type="entry name" value="Insect_Ionotropic_Sensory_Rcpt"/>
</dbReference>
<evidence type="ECO:0000256" key="1">
    <source>
        <dbReference type="ARBA" id="ARBA00004651"/>
    </source>
</evidence>
<comment type="subcellular location">
    <subcellularLocation>
        <location evidence="1">Cell membrane</location>
        <topology evidence="1">Multi-pass membrane protein</topology>
    </subcellularLocation>
</comment>
<dbReference type="EMBL" id="JQDR03005370">
    <property type="protein sequence ID" value="KAA0201569.1"/>
    <property type="molecule type" value="Genomic_DNA"/>
</dbReference>
<proteinExistence type="predicted"/>
<evidence type="ECO:0000256" key="5">
    <source>
        <dbReference type="ARBA" id="ARBA00023136"/>
    </source>
</evidence>
<evidence type="ECO:0000256" key="2">
    <source>
        <dbReference type="ARBA" id="ARBA00022475"/>
    </source>
</evidence>
<evidence type="ECO:0000313" key="9">
    <source>
        <dbReference type="EMBL" id="KAA0201569.1"/>
    </source>
</evidence>
<reference evidence="9" key="1">
    <citation type="submission" date="2014-08" db="EMBL/GenBank/DDBJ databases">
        <authorList>
            <person name="Murali S."/>
            <person name="Richards S."/>
            <person name="Bandaranaike D."/>
            <person name="Bellair M."/>
            <person name="Blankenburg K."/>
            <person name="Chao H."/>
            <person name="Dinh H."/>
            <person name="Doddapaneni H."/>
            <person name="Dugan-Rocha S."/>
            <person name="Elkadiri S."/>
            <person name="Gnanaolivu R."/>
            <person name="Hughes D."/>
            <person name="Lee S."/>
            <person name="Li M."/>
            <person name="Ming W."/>
            <person name="Munidasa M."/>
            <person name="Muniz J."/>
            <person name="Nguyen L."/>
            <person name="Osuji N."/>
            <person name="Pu L.-L."/>
            <person name="Puazo M."/>
            <person name="Skinner E."/>
            <person name="Qu C."/>
            <person name="Quiroz J."/>
            <person name="Raj R."/>
            <person name="Weissenberger G."/>
            <person name="Xin Y."/>
            <person name="Zou X."/>
            <person name="Han Y."/>
            <person name="Worley K."/>
            <person name="Muzny D."/>
            <person name="Gibbs R."/>
        </authorList>
    </citation>
    <scope>NUCLEOTIDE SEQUENCE</scope>
    <source>
        <strain evidence="9">HAZT.00-mixed</strain>
        <tissue evidence="9">Whole organism</tissue>
    </source>
</reference>
<protein>
    <submittedName>
        <fullName evidence="9">Ionotropic receptor 211</fullName>
    </submittedName>
</protein>
<keyword evidence="4 8" id="KW-1133">Transmembrane helix</keyword>
<evidence type="ECO:0000256" key="4">
    <source>
        <dbReference type="ARBA" id="ARBA00022989"/>
    </source>
</evidence>
<evidence type="ECO:0000256" key="7">
    <source>
        <dbReference type="ARBA" id="ARBA00023180"/>
    </source>
</evidence>
<reference evidence="9" key="2">
    <citation type="journal article" date="2018" name="Environ. Sci. Technol.">
        <title>The Toxicogenome of Hyalella azteca: A Model for Sediment Ecotoxicology and Evolutionary Toxicology.</title>
        <authorList>
            <person name="Poynton H.C."/>
            <person name="Hasenbein S."/>
            <person name="Benoit J.B."/>
            <person name="Sepulveda M.S."/>
            <person name="Poelchau M.F."/>
            <person name="Hughes D.S.T."/>
            <person name="Murali S.C."/>
            <person name="Chen S."/>
            <person name="Glastad K.M."/>
            <person name="Goodisman M.A.D."/>
            <person name="Werren J.H."/>
            <person name="Vineis J.H."/>
            <person name="Bowen J.L."/>
            <person name="Friedrich M."/>
            <person name="Jones J."/>
            <person name="Robertson H.M."/>
            <person name="Feyereisen R."/>
            <person name="Mechler-Hickson A."/>
            <person name="Mathers N."/>
            <person name="Lee C.E."/>
            <person name="Colbourne J.K."/>
            <person name="Biales A."/>
            <person name="Johnston J.S."/>
            <person name="Wellborn G.A."/>
            <person name="Rosendale A.J."/>
            <person name="Cridge A.G."/>
            <person name="Munoz-Torres M.C."/>
            <person name="Bain P.A."/>
            <person name="Manny A.R."/>
            <person name="Major K.M."/>
            <person name="Lambert F.N."/>
            <person name="Vulpe C.D."/>
            <person name="Tuck P."/>
            <person name="Blalock B.J."/>
            <person name="Lin Y.Y."/>
            <person name="Smith M.E."/>
            <person name="Ochoa-Acuna H."/>
            <person name="Chen M.M."/>
            <person name="Childers C.P."/>
            <person name="Qu J."/>
            <person name="Dugan S."/>
            <person name="Lee S.L."/>
            <person name="Chao H."/>
            <person name="Dinh H."/>
            <person name="Han Y."/>
            <person name="Doddapaneni H."/>
            <person name="Worley K.C."/>
            <person name="Muzny D.M."/>
            <person name="Gibbs R.A."/>
            <person name="Richards S."/>
        </authorList>
    </citation>
    <scope>NUCLEOTIDE SEQUENCE</scope>
    <source>
        <strain evidence="9">HAZT.00-mixed</strain>
        <tissue evidence="9">Whole organism</tissue>
    </source>
</reference>
<keyword evidence="3 8" id="KW-0812">Transmembrane</keyword>
<gene>
    <name evidence="9" type="ORF">HAZT_HAZT009985</name>
</gene>
<evidence type="ECO:0000256" key="8">
    <source>
        <dbReference type="SAM" id="Phobius"/>
    </source>
</evidence>
<accession>A0A6A0H7U9</accession>
<reference evidence="9" key="3">
    <citation type="submission" date="2019-06" db="EMBL/GenBank/DDBJ databases">
        <authorList>
            <person name="Poynton C."/>
            <person name="Hasenbein S."/>
            <person name="Benoit J.B."/>
            <person name="Sepulveda M.S."/>
            <person name="Poelchau M.F."/>
            <person name="Murali S.C."/>
            <person name="Chen S."/>
            <person name="Glastad K.M."/>
            <person name="Werren J.H."/>
            <person name="Vineis J.H."/>
            <person name="Bowen J.L."/>
            <person name="Friedrich M."/>
            <person name="Jones J."/>
            <person name="Robertson H.M."/>
            <person name="Feyereisen R."/>
            <person name="Mechler-Hickson A."/>
            <person name="Mathers N."/>
            <person name="Lee C.E."/>
            <person name="Colbourne J.K."/>
            <person name="Biales A."/>
            <person name="Johnston J.S."/>
            <person name="Wellborn G.A."/>
            <person name="Rosendale A.J."/>
            <person name="Cridge A.G."/>
            <person name="Munoz-Torres M.C."/>
            <person name="Bain P.A."/>
            <person name="Manny A.R."/>
            <person name="Major K.M."/>
            <person name="Lambert F.N."/>
            <person name="Vulpe C.D."/>
            <person name="Tuck P."/>
            <person name="Blalock B.J."/>
            <person name="Lin Y.-Y."/>
            <person name="Smith M.E."/>
            <person name="Ochoa-Acuna H."/>
            <person name="Chen M.-J.M."/>
            <person name="Childers C.P."/>
            <person name="Qu J."/>
            <person name="Dugan S."/>
            <person name="Lee S.L."/>
            <person name="Chao H."/>
            <person name="Dinh H."/>
            <person name="Han Y."/>
            <person name="Doddapaneni H."/>
            <person name="Worley K.C."/>
            <person name="Muzny D.M."/>
            <person name="Gibbs R.A."/>
            <person name="Richards S."/>
        </authorList>
    </citation>
    <scope>NUCLEOTIDE SEQUENCE</scope>
    <source>
        <strain evidence="9">HAZT.00-mixed</strain>
        <tissue evidence="9">Whole organism</tissue>
    </source>
</reference>
<keyword evidence="7" id="KW-0325">Glycoprotein</keyword>
<feature type="non-terminal residue" evidence="9">
    <location>
        <position position="1"/>
    </location>
</feature>
<dbReference type="Proteomes" id="UP000711488">
    <property type="component" value="Unassembled WGS sequence"/>
</dbReference>
<keyword evidence="5 8" id="KW-0472">Membrane</keyword>
<feature type="transmembrane region" description="Helical" evidence="8">
    <location>
        <begin position="130"/>
        <end position="151"/>
    </location>
</feature>
<organism evidence="9">
    <name type="scientific">Hyalella azteca</name>
    <name type="common">Amphipod</name>
    <dbReference type="NCBI Taxonomy" id="294128"/>
    <lineage>
        <taxon>Eukaryota</taxon>
        <taxon>Metazoa</taxon>
        <taxon>Ecdysozoa</taxon>
        <taxon>Arthropoda</taxon>
        <taxon>Crustacea</taxon>
        <taxon>Multicrustacea</taxon>
        <taxon>Malacostraca</taxon>
        <taxon>Eumalacostraca</taxon>
        <taxon>Peracarida</taxon>
        <taxon>Amphipoda</taxon>
        <taxon>Senticaudata</taxon>
        <taxon>Talitrida</taxon>
        <taxon>Talitroidea</taxon>
        <taxon>Hyalellidae</taxon>
        <taxon>Hyalella</taxon>
    </lineage>
</organism>
<dbReference type="GO" id="GO:0005886">
    <property type="term" value="C:plasma membrane"/>
    <property type="evidence" value="ECO:0007669"/>
    <property type="project" value="UniProtKB-SubCell"/>
</dbReference>